<protein>
    <submittedName>
        <fullName evidence="6">Ripening-related protein 3</fullName>
    </submittedName>
</protein>
<sequence>MASKLVFALAILFLLNKPNLLQAIQHRFLLDTCDPFGYLSGTDTNNCNTENDSQCCQSGQSYPQYQCSPDVSDATSAILTLNSFQAGGDGGSPSSCDNTWHDNSEMVVALSTGWYDGGSRCLKNIQITANGQSVVAMVVDECDSVNGCDETHAYQPPCRNNIVDASQAVWDALGISGGEYDITWSDAN</sequence>
<dbReference type="Gene3D" id="2.40.40.10">
    <property type="entry name" value="RlpA-like domain"/>
    <property type="match status" value="1"/>
</dbReference>
<evidence type="ECO:0000313" key="6">
    <source>
        <dbReference type="EMBL" id="KAJ4746930.1"/>
    </source>
</evidence>
<dbReference type="Proteomes" id="UP001140206">
    <property type="component" value="Chromosome 4"/>
</dbReference>
<evidence type="ECO:0000256" key="3">
    <source>
        <dbReference type="ARBA" id="ARBA00022525"/>
    </source>
</evidence>
<keyword evidence="3" id="KW-0964">Secreted</keyword>
<dbReference type="InterPro" id="IPR036908">
    <property type="entry name" value="RlpA-like_sf"/>
</dbReference>
<keyword evidence="4 5" id="KW-0732">Signal</keyword>
<accession>A0AAV8BUT7</accession>
<comment type="caution">
    <text evidence="6">The sequence shown here is derived from an EMBL/GenBank/DDBJ whole genome shotgun (WGS) entry which is preliminary data.</text>
</comment>
<proteinExistence type="inferred from homology"/>
<reference evidence="6" key="1">
    <citation type="submission" date="2022-08" db="EMBL/GenBank/DDBJ databases">
        <authorList>
            <person name="Marques A."/>
        </authorList>
    </citation>
    <scope>NUCLEOTIDE SEQUENCE</scope>
    <source>
        <strain evidence="6">RhyPub2mFocal</strain>
        <tissue evidence="6">Leaves</tissue>
    </source>
</reference>
<comment type="similarity">
    <text evidence="2">Belongs to the kiwellin family.</text>
</comment>
<dbReference type="EMBL" id="JAMFTS010000004">
    <property type="protein sequence ID" value="KAJ4759592.1"/>
    <property type="molecule type" value="Genomic_DNA"/>
</dbReference>
<gene>
    <name evidence="7" type="ORF">LUZ62_069967</name>
    <name evidence="6" type="ORF">LUZ62_081335</name>
</gene>
<dbReference type="AlphaFoldDB" id="A0AAV8BUT7"/>
<evidence type="ECO:0000256" key="1">
    <source>
        <dbReference type="ARBA" id="ARBA00004613"/>
    </source>
</evidence>
<keyword evidence="8" id="KW-1185">Reference proteome</keyword>
<evidence type="ECO:0000313" key="7">
    <source>
        <dbReference type="EMBL" id="KAJ4759592.1"/>
    </source>
</evidence>
<feature type="signal peptide" evidence="5">
    <location>
        <begin position="1"/>
        <end position="23"/>
    </location>
</feature>
<feature type="chain" id="PRO_5044716065" evidence="5">
    <location>
        <begin position="24"/>
        <end position="188"/>
    </location>
</feature>
<name>A0AAV8BUT7_9POAL</name>
<evidence type="ECO:0000313" key="8">
    <source>
        <dbReference type="Proteomes" id="UP001140206"/>
    </source>
</evidence>
<dbReference type="PANTHER" id="PTHR33191:SF58">
    <property type="entry name" value="RIPENING-RELATED PROTEIN 1"/>
    <property type="match status" value="1"/>
</dbReference>
<dbReference type="Proteomes" id="UP001140206">
    <property type="component" value="Chromosome 5"/>
</dbReference>
<dbReference type="Pfam" id="PF24300">
    <property type="entry name" value="KWL1"/>
    <property type="match status" value="1"/>
</dbReference>
<evidence type="ECO:0000256" key="5">
    <source>
        <dbReference type="SAM" id="SignalP"/>
    </source>
</evidence>
<dbReference type="InterPro" id="IPR039271">
    <property type="entry name" value="Kiwellin-like"/>
</dbReference>
<evidence type="ECO:0000256" key="4">
    <source>
        <dbReference type="ARBA" id="ARBA00022729"/>
    </source>
</evidence>
<dbReference type="EMBL" id="JAMFTS010000005">
    <property type="protein sequence ID" value="KAJ4746930.1"/>
    <property type="molecule type" value="Genomic_DNA"/>
</dbReference>
<comment type="subcellular location">
    <subcellularLocation>
        <location evidence="1">Secreted</location>
    </subcellularLocation>
</comment>
<dbReference type="SUPFAM" id="SSF50685">
    <property type="entry name" value="Barwin-like endoglucanases"/>
    <property type="match status" value="1"/>
</dbReference>
<evidence type="ECO:0000256" key="2">
    <source>
        <dbReference type="ARBA" id="ARBA00005592"/>
    </source>
</evidence>
<organism evidence="6 8">
    <name type="scientific">Rhynchospora pubera</name>
    <dbReference type="NCBI Taxonomy" id="906938"/>
    <lineage>
        <taxon>Eukaryota</taxon>
        <taxon>Viridiplantae</taxon>
        <taxon>Streptophyta</taxon>
        <taxon>Embryophyta</taxon>
        <taxon>Tracheophyta</taxon>
        <taxon>Spermatophyta</taxon>
        <taxon>Magnoliopsida</taxon>
        <taxon>Liliopsida</taxon>
        <taxon>Poales</taxon>
        <taxon>Cyperaceae</taxon>
        <taxon>Cyperoideae</taxon>
        <taxon>Rhynchosporeae</taxon>
        <taxon>Rhynchospora</taxon>
    </lineage>
</organism>
<dbReference type="CDD" id="cd22270">
    <property type="entry name" value="DPBB_kiwellin-like"/>
    <property type="match status" value="1"/>
</dbReference>
<dbReference type="GO" id="GO:0005576">
    <property type="term" value="C:extracellular region"/>
    <property type="evidence" value="ECO:0007669"/>
    <property type="project" value="UniProtKB-SubCell"/>
</dbReference>
<dbReference type="PANTHER" id="PTHR33191">
    <property type="entry name" value="RIPENING-RELATED PROTEIN 2-RELATED"/>
    <property type="match status" value="1"/>
</dbReference>